<proteinExistence type="predicted"/>
<keyword evidence="3" id="KW-1185">Reference proteome</keyword>
<protein>
    <submittedName>
        <fullName evidence="2">Uncharacterized protein</fullName>
    </submittedName>
</protein>
<accession>A0A1I7AW62</accession>
<evidence type="ECO:0000256" key="1">
    <source>
        <dbReference type="SAM" id="MobiDB-lite"/>
    </source>
</evidence>
<sequence length="172" mass="18191">MHEEHTGSRTEGEHERLVEELRSLLPALAARAEELLLALSRVEHPTRPAGGEFATGESAFDQSAVGEPAAGDSARGAVGCPFCTLTAVLREANAKRPAGGLYEWLLVLLTSLRQAFTAPGWETGATDAAHRDGTGEAAERPTDEPRVRPITVNRVRGDVLGGNSARGRNSAS</sequence>
<dbReference type="EMBL" id="FPAT01000008">
    <property type="protein sequence ID" value="SFT79153.1"/>
    <property type="molecule type" value="Genomic_DNA"/>
</dbReference>
<organism evidence="2 3">
    <name type="scientific">Actinopolyspora righensis</name>
    <dbReference type="NCBI Taxonomy" id="995060"/>
    <lineage>
        <taxon>Bacteria</taxon>
        <taxon>Bacillati</taxon>
        <taxon>Actinomycetota</taxon>
        <taxon>Actinomycetes</taxon>
        <taxon>Actinopolysporales</taxon>
        <taxon>Actinopolysporaceae</taxon>
        <taxon>Actinopolyspora</taxon>
        <taxon>Actinopolyspora alba group</taxon>
    </lineage>
</organism>
<reference evidence="3" key="1">
    <citation type="submission" date="2016-10" db="EMBL/GenBank/DDBJ databases">
        <authorList>
            <person name="Varghese N."/>
            <person name="Submissions S."/>
        </authorList>
    </citation>
    <scope>NUCLEOTIDE SEQUENCE [LARGE SCALE GENOMIC DNA]</scope>
    <source>
        <strain evidence="3">DSM 45501</strain>
    </source>
</reference>
<dbReference type="AlphaFoldDB" id="A0A1I7AW62"/>
<dbReference type="RefSeq" id="WP_092979247.1">
    <property type="nucleotide sequence ID" value="NZ_FPAT01000008.1"/>
</dbReference>
<dbReference type="Proteomes" id="UP000199165">
    <property type="component" value="Unassembled WGS sequence"/>
</dbReference>
<gene>
    <name evidence="2" type="ORF">SAMN04487904_108157</name>
</gene>
<feature type="compositionally biased region" description="Basic and acidic residues" evidence="1">
    <location>
        <begin position="128"/>
        <end position="147"/>
    </location>
</feature>
<evidence type="ECO:0000313" key="2">
    <source>
        <dbReference type="EMBL" id="SFT79153.1"/>
    </source>
</evidence>
<evidence type="ECO:0000313" key="3">
    <source>
        <dbReference type="Proteomes" id="UP000199165"/>
    </source>
</evidence>
<name>A0A1I7AW62_9ACTN</name>
<dbReference type="STRING" id="995060.SAMN04487904_108157"/>
<feature type="region of interest" description="Disordered" evidence="1">
    <location>
        <begin position="123"/>
        <end position="172"/>
    </location>
</feature>